<protein>
    <submittedName>
        <fullName evidence="5">MerR HTH family regulatory protein</fullName>
    </submittedName>
</protein>
<proteinExistence type="predicted"/>
<dbReference type="PANTHER" id="PTHR30204">
    <property type="entry name" value="REDOX-CYCLING DRUG-SENSING TRANSCRIPTIONAL ACTIVATOR SOXR"/>
    <property type="match status" value="1"/>
</dbReference>
<sequence>MTFVTDHNTSDITALFPIGTVSEQTGVNTVTLRAWERRYGLIKPRRTPKGHRLYSYQDVDRVKQVLVLLEQGIPVGRVRTVLDSSENPSMLLRAAQDVQTDDPWGHYHTLFQRCIHKLDVRSLEHTLNEAVSLYSLELVAKKLIMPLYQRLWQQQAMLPSTRADYAFLHEFLCVKLGSRYLHHNSRANGKRILLVNTQTHAVQLEVLLLANITSQHGYQVSLLGVETRLDHLPLIIERASFDALLLPKTGLSASLQALSTMTQIPVFLSGQHTSDIHEETADNQMLRNNIHWLPDELSEICQALDQVLVKEATHTPILLASA</sequence>
<evidence type="ECO:0000313" key="5">
    <source>
        <dbReference type="EMBL" id="SEA94073.1"/>
    </source>
</evidence>
<evidence type="ECO:0000256" key="1">
    <source>
        <dbReference type="ARBA" id="ARBA00023015"/>
    </source>
</evidence>
<keyword evidence="6" id="KW-1185">Reference proteome</keyword>
<dbReference type="PROSITE" id="PS50937">
    <property type="entry name" value="HTH_MERR_2"/>
    <property type="match status" value="1"/>
</dbReference>
<dbReference type="InterPro" id="IPR009061">
    <property type="entry name" value="DNA-bd_dom_put_sf"/>
</dbReference>
<dbReference type="Pfam" id="PF13411">
    <property type="entry name" value="MerR_1"/>
    <property type="match status" value="1"/>
</dbReference>
<evidence type="ECO:0000256" key="2">
    <source>
        <dbReference type="ARBA" id="ARBA00023125"/>
    </source>
</evidence>
<dbReference type="PANTHER" id="PTHR30204:SF67">
    <property type="entry name" value="HTH-TYPE TRANSCRIPTIONAL REGULATOR MLRA-RELATED"/>
    <property type="match status" value="1"/>
</dbReference>
<dbReference type="SUPFAM" id="SSF46955">
    <property type="entry name" value="Putative DNA-binding domain"/>
    <property type="match status" value="1"/>
</dbReference>
<dbReference type="GO" id="GO:0003677">
    <property type="term" value="F:DNA binding"/>
    <property type="evidence" value="ECO:0007669"/>
    <property type="project" value="UniProtKB-KW"/>
</dbReference>
<dbReference type="GO" id="GO:0003700">
    <property type="term" value="F:DNA-binding transcription factor activity"/>
    <property type="evidence" value="ECO:0007669"/>
    <property type="project" value="InterPro"/>
</dbReference>
<dbReference type="EMBL" id="FNQP01000019">
    <property type="protein sequence ID" value="SEA94073.1"/>
    <property type="molecule type" value="Genomic_DNA"/>
</dbReference>
<organism evidence="5 6">
    <name type="scientific">Thiothrix caldifontis</name>
    <dbReference type="NCBI Taxonomy" id="525918"/>
    <lineage>
        <taxon>Bacteria</taxon>
        <taxon>Pseudomonadati</taxon>
        <taxon>Pseudomonadota</taxon>
        <taxon>Gammaproteobacteria</taxon>
        <taxon>Thiotrichales</taxon>
        <taxon>Thiotrichaceae</taxon>
        <taxon>Thiothrix</taxon>
    </lineage>
</organism>
<dbReference type="STRING" id="525918.SAMN05660964_02893"/>
<feature type="domain" description="HTH merR-type" evidence="4">
    <location>
        <begin position="15"/>
        <end position="84"/>
    </location>
</feature>
<dbReference type="InterPro" id="IPR047057">
    <property type="entry name" value="MerR_fam"/>
</dbReference>
<name>A0A1H4F9S0_9GAMM</name>
<dbReference type="OrthoDB" id="9800334at2"/>
<keyword evidence="3" id="KW-0804">Transcription</keyword>
<evidence type="ECO:0000259" key="4">
    <source>
        <dbReference type="PROSITE" id="PS50937"/>
    </source>
</evidence>
<keyword evidence="1" id="KW-0805">Transcription regulation</keyword>
<dbReference type="CDD" id="cd01104">
    <property type="entry name" value="HTH_MlrA-CarA"/>
    <property type="match status" value="1"/>
</dbReference>
<reference evidence="5 6" key="1">
    <citation type="submission" date="2016-10" db="EMBL/GenBank/DDBJ databases">
        <authorList>
            <person name="de Groot N.N."/>
        </authorList>
    </citation>
    <scope>NUCLEOTIDE SEQUENCE [LARGE SCALE GENOMIC DNA]</scope>
    <source>
        <strain evidence="5 6">DSM 21228</strain>
    </source>
</reference>
<dbReference type="Gene3D" id="1.10.1660.10">
    <property type="match status" value="1"/>
</dbReference>
<evidence type="ECO:0000313" key="6">
    <source>
        <dbReference type="Proteomes" id="UP000199397"/>
    </source>
</evidence>
<dbReference type="AlphaFoldDB" id="A0A1H4F9S0"/>
<gene>
    <name evidence="5" type="ORF">SAMN05660964_02893</name>
</gene>
<dbReference type="SMART" id="SM00422">
    <property type="entry name" value="HTH_MERR"/>
    <property type="match status" value="1"/>
</dbReference>
<dbReference type="Proteomes" id="UP000199397">
    <property type="component" value="Unassembled WGS sequence"/>
</dbReference>
<keyword evidence="2" id="KW-0238">DNA-binding</keyword>
<evidence type="ECO:0000256" key="3">
    <source>
        <dbReference type="ARBA" id="ARBA00023163"/>
    </source>
</evidence>
<dbReference type="RefSeq" id="WP_093069757.1">
    <property type="nucleotide sequence ID" value="NZ_FNQP01000019.1"/>
</dbReference>
<dbReference type="InterPro" id="IPR000551">
    <property type="entry name" value="MerR-type_HTH_dom"/>
</dbReference>
<accession>A0A1H4F9S0</accession>
<dbReference type="PROSITE" id="PS00552">
    <property type="entry name" value="HTH_MERR_1"/>
    <property type="match status" value="1"/>
</dbReference>